<feature type="domain" description="Cadherin" evidence="17">
    <location>
        <begin position="1126"/>
        <end position="1226"/>
    </location>
</feature>
<feature type="domain" description="Cadherin" evidence="17">
    <location>
        <begin position="581"/>
        <end position="684"/>
    </location>
</feature>
<gene>
    <name evidence="18" type="ORF">BEMITA_LOCUS5959</name>
</gene>
<dbReference type="FunFam" id="2.60.40.60:FF:000168">
    <property type="entry name" value="Cadherin-related family member 2"/>
    <property type="match status" value="1"/>
</dbReference>
<feature type="domain" description="Cadherin" evidence="17">
    <location>
        <begin position="246"/>
        <end position="351"/>
    </location>
</feature>
<dbReference type="GO" id="GO:0030855">
    <property type="term" value="P:epithelial cell differentiation"/>
    <property type="evidence" value="ECO:0007669"/>
    <property type="project" value="UniProtKB-ARBA"/>
</dbReference>
<evidence type="ECO:0000256" key="9">
    <source>
        <dbReference type="ARBA" id="ARBA00022989"/>
    </source>
</evidence>
<sequence length="1862" mass="205223">MEWTAVALLVTLIHYGSCNQPPVFDADMNNEPLAESTPVGQVVYKLEGHDPEGSPVYYGIQGTDRFSVDRTQGEVRIVKPLDREVNDTLRFQVTLEDEVEGGTNNLVEVPISIIILDDNDNAPVFKETPYEFVVPENAAVGTTVFSNIKVEDADLVGEILDVVCENSLQAEKVCSKFGLVTINATERLFLGGLVLKEPLNYADQQFYVLGLTAYDGMHNTSASIEITVGDVQDTPPVFVGSLTGVVREDAPIGTLVMTVQARDGDKGQPRPVVYDLIMNPMDYFLIDTTSGELRTARPLDREALDKSNGVVSLTIRVREVVDGIPSNDESTVATAIATITIKDVNDEPPRFNKRDYSVIIKENIPTGTPLPHLDMIVTDPDVGSNAQFSLRLEDVSKAFSVEPTAANGSTSVSIRVTNGSLDYENPNQRKFIILVIAEETNTTKHLSSTATLTVEVSDANDNAPTFDRDAYAVTVSETATPGTIISTITAMDRDSGEFGRDGLVYQLQGDKAERFSVDPETGTITVALCNTPGTDPCLDYETQSVYFLTYKATDTSGEGLSTSVPLKISLLDSNDNPPEFESNHYSALIDEGKTEFDPPLIVQARDKDKTSEIRYSIESSNAEGLVDINPLTGEITVISPEGLDMSAIDGETLSLVAGASDDMFKVLTTVNITVLDVNNNAPEFEYDNITINVKEDTPVGASLMTVSAYDADTGINAVVNYRIEKGAFSDFAVEPLSGDLSIASKLDYDRRMDYTIEIIAYDGGTPSLTGTTTVNINIENTNDKNPYFSPALQRIDVAEDAAVGKVFYRLVAKDPDVNQSDALNFAVAEPITAVDKNGVEVDYDTSYKTFFSVDKLTGDVSVANPLQRDMAAVVRLTVIVTDTTAPNLQQGNGTLIVSIMDVNDFAPQFPPPWTRENPKYSFSIWEEQPIGTVLGTFTAFDEDSIIDHYAIVPESEYFEVNNETGAIKSKSRIDFEKVETIHFNLFAYDSGLPQMSSSALFIVHVNNTNDNSPVFNQSEYHASIMENSPRGTYLTTVQATDDDKGILGKVSYRLTGSDGLASIDFNVDDMGSIFVANPESLDRELNAEITIQVIAYDGGLGDNMRSASAPLHIKVIDVNDNKPVFSQHHYTASIVENIPLSPAAPIVQLKAEDKDNNAQLMFKIVSGNSDDVFRIDPETGIIYPQASLQGKLSQYVLAVEVSDSKFSDTAKVDIAVLDVNQAQPLFKEPPLPNATVLVPENTGPDHLIMKVHAIDTDSGENGRVTYHFKINNLNVQETEEFMINADTGELKSKILLDREEKSSYQLVLVARDQGSPTWYESLRFLTIVLEDVDDNKPTFMKENASASFLFQVRENNPLHLRIGKLEAFDKDEGVNAKVYYYIIEGNADRSFAVDRLDGSVYTNSSLDRETRSTYDLYVKATNDPDYYPAKESNVSLEDPSVARVRILVLDENDNPPIFNQTEYNTGVNSMADLGTLVCQVDASDLDEGANGSLTYQITASYLYRAGSNVSSGSVVPSPFMINSSGRITIAAFVAEYNQEWFKLNVVAKESAPPFREAVAIVNVWIYEQKQLIRVILSRPPKEVHQDKEEIVMELSNVTNHLVVVDEIKYHLQNNGSIRYDWSDLYMHVIDRKTQNIAQITDILEMIDTQYDLLKDYYASFAIENVIPAYIISNVEPFEPALAALVALLIVLCVGTISIIIVCCCFRHWVVTDPSDVKSDMLIKKTIIDDLNTTENPLWIEQKLKLYEEQELTMQVFCEPDRIRRDSVGDLSVGGDNTYATIQRPHSQQRDYATLGGSILPLDSASTHSQQSDSFQMYEAALGFQGSTFQVPDSPPDTADLLRARSELRVNKDGQPEFVSELI</sequence>
<keyword evidence="11" id="KW-1015">Disulfide bond</keyword>
<evidence type="ECO:0000313" key="19">
    <source>
        <dbReference type="Proteomes" id="UP001152759"/>
    </source>
</evidence>
<feature type="signal peptide" evidence="16">
    <location>
        <begin position="1"/>
        <end position="18"/>
    </location>
</feature>
<dbReference type="InterPro" id="IPR015919">
    <property type="entry name" value="Cadherin-like_sf"/>
</dbReference>
<evidence type="ECO:0000259" key="17">
    <source>
        <dbReference type="PROSITE" id="PS50268"/>
    </source>
</evidence>
<organism evidence="18 19">
    <name type="scientific">Bemisia tabaci</name>
    <name type="common">Sweetpotato whitefly</name>
    <name type="synonym">Aleurodes tabaci</name>
    <dbReference type="NCBI Taxonomy" id="7038"/>
    <lineage>
        <taxon>Eukaryota</taxon>
        <taxon>Metazoa</taxon>
        <taxon>Ecdysozoa</taxon>
        <taxon>Arthropoda</taxon>
        <taxon>Hexapoda</taxon>
        <taxon>Insecta</taxon>
        <taxon>Pterygota</taxon>
        <taxon>Neoptera</taxon>
        <taxon>Paraneoptera</taxon>
        <taxon>Hemiptera</taxon>
        <taxon>Sternorrhyncha</taxon>
        <taxon>Aleyrodoidea</taxon>
        <taxon>Aleyrodidae</taxon>
        <taxon>Aleyrodinae</taxon>
        <taxon>Bemisia</taxon>
    </lineage>
</organism>
<dbReference type="Pfam" id="PF00028">
    <property type="entry name" value="Cadherin"/>
    <property type="match status" value="11"/>
</dbReference>
<keyword evidence="9 15" id="KW-1133">Transmembrane helix</keyword>
<keyword evidence="6" id="KW-0677">Repeat</keyword>
<dbReference type="FunFam" id="2.60.40.60:FF:000032">
    <property type="entry name" value="FAT atypical cadherin 1"/>
    <property type="match status" value="1"/>
</dbReference>
<dbReference type="FunFam" id="2.60.40.60:FF:000020">
    <property type="entry name" value="Dachsous cadherin-related 1b"/>
    <property type="match status" value="2"/>
</dbReference>
<feature type="domain" description="Cadherin" evidence="17">
    <location>
        <begin position="126"/>
        <end position="238"/>
    </location>
</feature>
<feature type="domain" description="Cadherin" evidence="17">
    <location>
        <begin position="1344"/>
        <end position="1458"/>
    </location>
</feature>
<feature type="domain" description="Cadherin" evidence="17">
    <location>
        <begin position="685"/>
        <end position="788"/>
    </location>
</feature>
<evidence type="ECO:0000256" key="7">
    <source>
        <dbReference type="ARBA" id="ARBA00022837"/>
    </source>
</evidence>
<evidence type="ECO:0000256" key="3">
    <source>
        <dbReference type="ARBA" id="ARBA00022536"/>
    </source>
</evidence>
<dbReference type="FunFam" id="2.60.40.60:FF:000124">
    <property type="entry name" value="Cadherin-related family member 1"/>
    <property type="match status" value="1"/>
</dbReference>
<keyword evidence="10 15" id="KW-0472">Membrane</keyword>
<dbReference type="OrthoDB" id="9990384at2759"/>
<dbReference type="EMBL" id="OU963864">
    <property type="protein sequence ID" value="CAH0386893.1"/>
    <property type="molecule type" value="Genomic_DNA"/>
</dbReference>
<evidence type="ECO:0000256" key="1">
    <source>
        <dbReference type="ARBA" id="ARBA00004251"/>
    </source>
</evidence>
<dbReference type="GO" id="GO:0007424">
    <property type="term" value="P:open tracheal system development"/>
    <property type="evidence" value="ECO:0007669"/>
    <property type="project" value="UniProtKB-ARBA"/>
</dbReference>
<dbReference type="SMART" id="SM00112">
    <property type="entry name" value="CA"/>
    <property type="match status" value="14"/>
</dbReference>
<feature type="domain" description="Cadherin" evidence="17">
    <location>
        <begin position="789"/>
        <end position="909"/>
    </location>
</feature>
<name>A0A9P0A979_BEMTA</name>
<dbReference type="Proteomes" id="UP001152759">
    <property type="component" value="Chromosome 3"/>
</dbReference>
<evidence type="ECO:0000256" key="5">
    <source>
        <dbReference type="ARBA" id="ARBA00022729"/>
    </source>
</evidence>
<dbReference type="InterPro" id="IPR020894">
    <property type="entry name" value="Cadherin_CS"/>
</dbReference>
<feature type="domain" description="Cadherin" evidence="17">
    <location>
        <begin position="352"/>
        <end position="466"/>
    </location>
</feature>
<dbReference type="SUPFAM" id="SSF49313">
    <property type="entry name" value="Cadherin-like"/>
    <property type="match status" value="14"/>
</dbReference>
<dbReference type="GO" id="GO:0008104">
    <property type="term" value="P:intracellular protein localization"/>
    <property type="evidence" value="ECO:0007669"/>
    <property type="project" value="UniProtKB-ARBA"/>
</dbReference>
<keyword evidence="5 16" id="KW-0732">Signal</keyword>
<comment type="function">
    <text evidence="13">Cadherins are calcium-dependent cell adhesion proteins. They preferentially interact with themselves in a homophilic manner in connecting cells.</text>
</comment>
<dbReference type="GO" id="GO:0007156">
    <property type="term" value="P:homophilic cell adhesion via plasma membrane adhesion molecules"/>
    <property type="evidence" value="ECO:0007669"/>
    <property type="project" value="InterPro"/>
</dbReference>
<keyword evidence="3" id="KW-0245">EGF-like domain</keyword>
<dbReference type="PANTHER" id="PTHR24028">
    <property type="entry name" value="CADHERIN-87A"/>
    <property type="match status" value="1"/>
</dbReference>
<feature type="domain" description="Cadherin" evidence="17">
    <location>
        <begin position="916"/>
        <end position="1015"/>
    </location>
</feature>
<feature type="domain" description="Cadherin" evidence="17">
    <location>
        <begin position="1459"/>
        <end position="1582"/>
    </location>
</feature>
<feature type="domain" description="Cadherin" evidence="17">
    <location>
        <begin position="1230"/>
        <end position="1339"/>
    </location>
</feature>
<dbReference type="FunFam" id="2.60.40.60:FF:000098">
    <property type="entry name" value="cadherin-23 isoform X1"/>
    <property type="match status" value="1"/>
</dbReference>
<feature type="domain" description="Cadherin" evidence="17">
    <location>
        <begin position="467"/>
        <end position="580"/>
    </location>
</feature>
<evidence type="ECO:0000256" key="6">
    <source>
        <dbReference type="ARBA" id="ARBA00022737"/>
    </source>
</evidence>
<protein>
    <recommendedName>
        <fullName evidence="17">Cadherin domain-containing protein</fullName>
    </recommendedName>
</protein>
<evidence type="ECO:0000256" key="10">
    <source>
        <dbReference type="ARBA" id="ARBA00023136"/>
    </source>
</evidence>
<reference evidence="18" key="1">
    <citation type="submission" date="2021-12" db="EMBL/GenBank/DDBJ databases">
        <authorList>
            <person name="King R."/>
        </authorList>
    </citation>
    <scope>NUCLEOTIDE SEQUENCE</scope>
</reference>
<proteinExistence type="predicted"/>
<evidence type="ECO:0000256" key="11">
    <source>
        <dbReference type="ARBA" id="ARBA00023157"/>
    </source>
</evidence>
<evidence type="ECO:0000256" key="13">
    <source>
        <dbReference type="ARBA" id="ARBA00059331"/>
    </source>
</evidence>
<feature type="transmembrane region" description="Helical" evidence="15">
    <location>
        <begin position="1680"/>
        <end position="1705"/>
    </location>
</feature>
<evidence type="ECO:0000256" key="4">
    <source>
        <dbReference type="ARBA" id="ARBA00022692"/>
    </source>
</evidence>
<comment type="subcellular location">
    <subcellularLocation>
        <location evidence="1">Cell membrane</location>
        <topology evidence="1">Single-pass type I membrane protein</topology>
    </subcellularLocation>
</comment>
<dbReference type="GO" id="GO:0001736">
    <property type="term" value="P:establishment of planar polarity"/>
    <property type="evidence" value="ECO:0007669"/>
    <property type="project" value="UniProtKB-ARBA"/>
</dbReference>
<dbReference type="GO" id="GO:0048589">
    <property type="term" value="P:developmental growth"/>
    <property type="evidence" value="ECO:0007669"/>
    <property type="project" value="UniProtKB-ARBA"/>
</dbReference>
<dbReference type="GO" id="GO:0005509">
    <property type="term" value="F:calcium ion binding"/>
    <property type="evidence" value="ECO:0007669"/>
    <property type="project" value="UniProtKB-UniRule"/>
</dbReference>
<dbReference type="PROSITE" id="PS00232">
    <property type="entry name" value="CADHERIN_1"/>
    <property type="match status" value="5"/>
</dbReference>
<dbReference type="PROSITE" id="PS50268">
    <property type="entry name" value="CADHERIN_2"/>
    <property type="match status" value="14"/>
</dbReference>
<dbReference type="PANTHER" id="PTHR24028:SF328">
    <property type="entry name" value="CADHERIN-3"/>
    <property type="match status" value="1"/>
</dbReference>
<keyword evidence="8" id="KW-0130">Cell adhesion</keyword>
<dbReference type="FunFam" id="2.60.40.60:FF:000092">
    <property type="entry name" value="Protocadherin 8"/>
    <property type="match status" value="1"/>
</dbReference>
<dbReference type="GO" id="GO:0007163">
    <property type="term" value="P:establishment or maintenance of cell polarity"/>
    <property type="evidence" value="ECO:0007669"/>
    <property type="project" value="UniProtKB-ARBA"/>
</dbReference>
<accession>A0A9P0A979</accession>
<dbReference type="PRINTS" id="PR00205">
    <property type="entry name" value="CADHERIN"/>
</dbReference>
<evidence type="ECO:0000256" key="15">
    <source>
        <dbReference type="SAM" id="Phobius"/>
    </source>
</evidence>
<dbReference type="KEGG" id="btab:109040281"/>
<keyword evidence="19" id="KW-1185">Reference proteome</keyword>
<evidence type="ECO:0000256" key="14">
    <source>
        <dbReference type="PROSITE-ProRule" id="PRU00043"/>
    </source>
</evidence>
<evidence type="ECO:0000256" key="8">
    <source>
        <dbReference type="ARBA" id="ARBA00022889"/>
    </source>
</evidence>
<keyword evidence="4 15" id="KW-0812">Transmembrane</keyword>
<feature type="domain" description="Cadherin" evidence="17">
    <location>
        <begin position="33"/>
        <end position="125"/>
    </location>
</feature>
<keyword evidence="12" id="KW-0325">Glycoprotein</keyword>
<evidence type="ECO:0000313" key="18">
    <source>
        <dbReference type="EMBL" id="CAH0386893.1"/>
    </source>
</evidence>
<evidence type="ECO:0000256" key="12">
    <source>
        <dbReference type="ARBA" id="ARBA00023180"/>
    </source>
</evidence>
<evidence type="ECO:0000256" key="16">
    <source>
        <dbReference type="SAM" id="SignalP"/>
    </source>
</evidence>
<keyword evidence="7 14" id="KW-0106">Calcium</keyword>
<dbReference type="InterPro" id="IPR050174">
    <property type="entry name" value="Protocadherin/Cadherin-CA"/>
</dbReference>
<dbReference type="CDD" id="cd11304">
    <property type="entry name" value="Cadherin_repeat"/>
    <property type="match status" value="14"/>
</dbReference>
<dbReference type="Gene3D" id="2.60.40.60">
    <property type="entry name" value="Cadherins"/>
    <property type="match status" value="14"/>
</dbReference>
<feature type="domain" description="Cadherin" evidence="17">
    <location>
        <begin position="1016"/>
        <end position="1125"/>
    </location>
</feature>
<evidence type="ECO:0000256" key="2">
    <source>
        <dbReference type="ARBA" id="ARBA00022475"/>
    </source>
</evidence>
<feature type="chain" id="PRO_5040373275" description="Cadherin domain-containing protein" evidence="16">
    <location>
        <begin position="19"/>
        <end position="1862"/>
    </location>
</feature>
<keyword evidence="2" id="KW-1003">Cell membrane</keyword>
<dbReference type="GO" id="GO:0005886">
    <property type="term" value="C:plasma membrane"/>
    <property type="evidence" value="ECO:0007669"/>
    <property type="project" value="UniProtKB-SubCell"/>
</dbReference>
<dbReference type="InterPro" id="IPR002126">
    <property type="entry name" value="Cadherin-like_dom"/>
</dbReference>
<dbReference type="FunFam" id="2.60.40.60:FF:000266">
    <property type="entry name" value="Cadherin 23"/>
    <property type="match status" value="1"/>
</dbReference>